<keyword evidence="2" id="KW-0472">Membrane</keyword>
<protein>
    <submittedName>
        <fullName evidence="3">Uncharacterized protein</fullName>
    </submittedName>
</protein>
<organism evidence="3 4">
    <name type="scientific">Anncaliia algerae PRA339</name>
    <dbReference type="NCBI Taxonomy" id="1288291"/>
    <lineage>
        <taxon>Eukaryota</taxon>
        <taxon>Fungi</taxon>
        <taxon>Fungi incertae sedis</taxon>
        <taxon>Microsporidia</taxon>
        <taxon>Tubulinosematoidea</taxon>
        <taxon>Tubulinosematidae</taxon>
        <taxon>Anncaliia</taxon>
    </lineage>
</organism>
<sequence>MKILTYITMLCTVNIFFNYLSLYKTADVRMIMGKNVFSNHNIDVESLSIAFYFQSDELNETINRLEKNFALIEQELNIMNEKNEPSIVFKIHSKDLDFSTMELTKYKIVKGDLPSNDDLKILNIEKIDIYINPRILIIIPAFKEILINYKLSEEFILQRKYLFFLSYIEIISIYSNLEKFYALSKEIHEILYGKILNNTCILNKENCNHIKKLVNQYKLFKFYMNNFTIGYYILKTNFPKIYNEWNNLSHKDREVNINIKRMGY</sequence>
<keyword evidence="4" id="KW-1185">Reference proteome</keyword>
<keyword evidence="2" id="KW-0812">Transmembrane</keyword>
<dbReference type="Proteomes" id="UP000030655">
    <property type="component" value="Unassembled WGS sequence"/>
</dbReference>
<evidence type="ECO:0000256" key="1">
    <source>
        <dbReference type="SAM" id="Coils"/>
    </source>
</evidence>
<reference evidence="4" key="1">
    <citation type="submission" date="2013-02" db="EMBL/GenBank/DDBJ databases">
        <authorList>
            <consortium name="The Broad Institute Genome Sequencing Platform"/>
            <person name="Cuomo C."/>
            <person name="Becnel J."/>
            <person name="Sanscrainte N."/>
            <person name="Walker B."/>
            <person name="Young S.K."/>
            <person name="Zeng Q."/>
            <person name="Gargeya S."/>
            <person name="Fitzgerald M."/>
            <person name="Haas B."/>
            <person name="Abouelleil A."/>
            <person name="Alvarado L."/>
            <person name="Arachchi H.M."/>
            <person name="Berlin A.M."/>
            <person name="Chapman S.B."/>
            <person name="Dewar J."/>
            <person name="Goldberg J."/>
            <person name="Griggs A."/>
            <person name="Gujja S."/>
            <person name="Hansen M."/>
            <person name="Howarth C."/>
            <person name="Imamovic A."/>
            <person name="Larimer J."/>
            <person name="McCowan C."/>
            <person name="Murphy C."/>
            <person name="Neiman D."/>
            <person name="Pearson M."/>
            <person name="Priest M."/>
            <person name="Roberts A."/>
            <person name="Saif S."/>
            <person name="Shea T."/>
            <person name="Sisk P."/>
            <person name="Sykes S."/>
            <person name="Wortman J."/>
            <person name="Nusbaum C."/>
            <person name="Birren B."/>
        </authorList>
    </citation>
    <scope>NUCLEOTIDE SEQUENCE [LARGE SCALE GENOMIC DNA]</scope>
    <source>
        <strain evidence="4">PRA339</strain>
    </source>
</reference>
<keyword evidence="1" id="KW-0175">Coiled coil</keyword>
<keyword evidence="2" id="KW-1133">Transmembrane helix</keyword>
<accession>A0A059F1Q2</accession>
<gene>
    <name evidence="3" type="ORF">H312_01652</name>
</gene>
<evidence type="ECO:0000313" key="4">
    <source>
        <dbReference type="Proteomes" id="UP000030655"/>
    </source>
</evidence>
<name>A0A059F1Q2_9MICR</name>
<proteinExistence type="predicted"/>
<feature type="transmembrane region" description="Helical" evidence="2">
    <location>
        <begin position="6"/>
        <end position="23"/>
    </location>
</feature>
<dbReference type="AlphaFoldDB" id="A0A059F1Q2"/>
<dbReference type="VEuPathDB" id="MicrosporidiaDB:H312_01652"/>
<dbReference type="HOGENOM" id="CLU_1053651_0_0_1"/>
<feature type="coiled-coil region" evidence="1">
    <location>
        <begin position="55"/>
        <end position="82"/>
    </location>
</feature>
<reference evidence="3 4" key="2">
    <citation type="submission" date="2014-03" db="EMBL/GenBank/DDBJ databases">
        <title>The Genome Sequence of Anncaliia algerae insect isolate PRA339.</title>
        <authorList>
            <consortium name="The Broad Institute Genome Sequencing Platform"/>
            <consortium name="The Broad Institute Genome Sequencing Center for Infectious Disease"/>
            <person name="Cuomo C."/>
            <person name="Becnel J."/>
            <person name="Sanscrainte N."/>
            <person name="Walker B."/>
            <person name="Young S.K."/>
            <person name="Zeng Q."/>
            <person name="Gargeya S."/>
            <person name="Fitzgerald M."/>
            <person name="Haas B."/>
            <person name="Abouelleil A."/>
            <person name="Alvarado L."/>
            <person name="Arachchi H.M."/>
            <person name="Berlin A.M."/>
            <person name="Chapman S.B."/>
            <person name="Dewar J."/>
            <person name="Goldberg J."/>
            <person name="Griggs A."/>
            <person name="Gujja S."/>
            <person name="Hansen M."/>
            <person name="Howarth C."/>
            <person name="Imamovic A."/>
            <person name="Larimer J."/>
            <person name="McCowan C."/>
            <person name="Murphy C."/>
            <person name="Neiman D."/>
            <person name="Pearson M."/>
            <person name="Priest M."/>
            <person name="Roberts A."/>
            <person name="Saif S."/>
            <person name="Shea T."/>
            <person name="Sisk P."/>
            <person name="Sykes S."/>
            <person name="Wortman J."/>
            <person name="Nusbaum C."/>
            <person name="Birren B."/>
        </authorList>
    </citation>
    <scope>NUCLEOTIDE SEQUENCE [LARGE SCALE GENOMIC DNA]</scope>
    <source>
        <strain evidence="3 4">PRA339</strain>
    </source>
</reference>
<evidence type="ECO:0000313" key="3">
    <source>
        <dbReference type="EMBL" id="KCZ80934.1"/>
    </source>
</evidence>
<evidence type="ECO:0000256" key="2">
    <source>
        <dbReference type="SAM" id="Phobius"/>
    </source>
</evidence>
<dbReference type="EMBL" id="KK365157">
    <property type="protein sequence ID" value="KCZ80934.1"/>
    <property type="molecule type" value="Genomic_DNA"/>
</dbReference>